<proteinExistence type="predicted"/>
<evidence type="ECO:0000313" key="1">
    <source>
        <dbReference type="EMBL" id="VDM59792.1"/>
    </source>
</evidence>
<evidence type="ECO:0000313" key="2">
    <source>
        <dbReference type="Proteomes" id="UP000267027"/>
    </source>
</evidence>
<accession>A0A0R3PRQ1</accession>
<gene>
    <name evidence="1" type="ORF">ACOC_LOCUS8207</name>
</gene>
<organism evidence="3">
    <name type="scientific">Angiostrongylus costaricensis</name>
    <name type="common">Nematode worm</name>
    <dbReference type="NCBI Taxonomy" id="334426"/>
    <lineage>
        <taxon>Eukaryota</taxon>
        <taxon>Metazoa</taxon>
        <taxon>Ecdysozoa</taxon>
        <taxon>Nematoda</taxon>
        <taxon>Chromadorea</taxon>
        <taxon>Rhabditida</taxon>
        <taxon>Rhabditina</taxon>
        <taxon>Rhabditomorpha</taxon>
        <taxon>Strongyloidea</taxon>
        <taxon>Metastrongylidae</taxon>
        <taxon>Angiostrongylus</taxon>
    </lineage>
</organism>
<evidence type="ECO:0000313" key="3">
    <source>
        <dbReference type="WBParaSite" id="ACOC_0000820601-mRNA-1"/>
    </source>
</evidence>
<dbReference type="AlphaFoldDB" id="A0A0R3PRQ1"/>
<dbReference type="EMBL" id="UYYA01004129">
    <property type="protein sequence ID" value="VDM59792.1"/>
    <property type="molecule type" value="Genomic_DNA"/>
</dbReference>
<name>A0A0R3PRQ1_ANGCS</name>
<reference evidence="1 2" key="2">
    <citation type="submission" date="2018-11" db="EMBL/GenBank/DDBJ databases">
        <authorList>
            <consortium name="Pathogen Informatics"/>
        </authorList>
    </citation>
    <scope>NUCLEOTIDE SEQUENCE [LARGE SCALE GENOMIC DNA]</scope>
    <source>
        <strain evidence="1 2">Costa Rica</strain>
    </source>
</reference>
<reference evidence="3" key="1">
    <citation type="submission" date="2017-02" db="UniProtKB">
        <authorList>
            <consortium name="WormBaseParasite"/>
        </authorList>
    </citation>
    <scope>IDENTIFICATION</scope>
</reference>
<dbReference type="WBParaSite" id="ACOC_0000820601-mRNA-1">
    <property type="protein sequence ID" value="ACOC_0000820601-mRNA-1"/>
    <property type="gene ID" value="ACOC_0000820601"/>
</dbReference>
<protein>
    <submittedName>
        <fullName evidence="1 3">Uncharacterized protein</fullName>
    </submittedName>
</protein>
<sequence>MDRCSCLNTWRRGGRRRRLFYYRMFKGTLLSGVTDDAEWMASPRFSQFVDLIPCPSSPQVQLIIKNPDASERTL</sequence>
<dbReference type="Proteomes" id="UP000267027">
    <property type="component" value="Unassembled WGS sequence"/>
</dbReference>
<keyword evidence="2" id="KW-1185">Reference proteome</keyword>